<proteinExistence type="predicted"/>
<evidence type="ECO:0000259" key="7">
    <source>
        <dbReference type="PROSITE" id="PS50801"/>
    </source>
</evidence>
<feature type="domain" description="STAS" evidence="7">
    <location>
        <begin position="537"/>
        <end position="631"/>
    </location>
</feature>
<reference evidence="8 9" key="1">
    <citation type="submission" date="2020-12" db="EMBL/GenBank/DDBJ databases">
        <title>Metabolic potential, ecology and presence of endohyphal bacteria is reflected in genomic diversity of Mucoromycotina.</title>
        <authorList>
            <person name="Muszewska A."/>
            <person name="Okrasinska A."/>
            <person name="Steczkiewicz K."/>
            <person name="Drgas O."/>
            <person name="Orlowska M."/>
            <person name="Perlinska-Lenart U."/>
            <person name="Aleksandrzak-Piekarczyk T."/>
            <person name="Szatraj K."/>
            <person name="Zielenkiewicz U."/>
            <person name="Pilsyk S."/>
            <person name="Malc E."/>
            <person name="Mieczkowski P."/>
            <person name="Kruszewska J.S."/>
            <person name="Biernat P."/>
            <person name="Pawlowska J."/>
        </authorList>
    </citation>
    <scope>NUCLEOTIDE SEQUENCE [LARGE SCALE GENOMIC DNA]</scope>
    <source>
        <strain evidence="8 9">CBS 142.35</strain>
    </source>
</reference>
<feature type="transmembrane region" description="Helical" evidence="6">
    <location>
        <begin position="385"/>
        <end position="402"/>
    </location>
</feature>
<feature type="compositionally biased region" description="Low complexity" evidence="5">
    <location>
        <begin position="768"/>
        <end position="785"/>
    </location>
</feature>
<dbReference type="Pfam" id="PF01740">
    <property type="entry name" value="STAS"/>
    <property type="match status" value="1"/>
</dbReference>
<dbReference type="PANTHER" id="PTHR11814">
    <property type="entry name" value="SULFATE TRANSPORTER"/>
    <property type="match status" value="1"/>
</dbReference>
<dbReference type="OrthoDB" id="288203at2759"/>
<evidence type="ECO:0000256" key="4">
    <source>
        <dbReference type="ARBA" id="ARBA00023136"/>
    </source>
</evidence>
<sequence>MLSSTATPSTMYIDNPPPNYQEQARSKIRECSGVKSSLPTLFPIVTWLPKYNLTWLWSDFISGLTIGCIVVPQAMAYAQLAGLPPQFGLYNSFVGVVIYPFFGTSKDISIGTTAIQSLFQGQIYATVQAMPQFQSGQWTPELYAVTMSLFAGIITMILSVFRLGILFNFICQPAISGFLGGSALTIVISQLGKILGVHVSTFDLPYMIFGNTLKELPHASIDAVFGILSLVWLYGCKYACQYLARRYPQYKAGFGYFSMSRNVAVIIFTTFFSWLINHFGHYEKSPFTILGPVPAGFQNMGIPKLDMEFISHVYPNFPSMVVLLIMEHCSIAASMGQTSDYRINVNQEILTIGLSNIFGSFFTAYPATGSFCRTAVANKSGSKTPLYNILVAIIVILALYALTPAFQYIPTASLAAVIAHAVTDLIIGPSIWRRLWNVHPSELLVFACAFLISLFARLDISIYVAVGLSIILQLYRTARPNYAIIGRMDEDNAMQAAMTQKNEKSSALVNHLDEFAQSKYFSFTHPQLGQYIQPIAPGVIAFQPRENLVFENSLFIIEKIMDEIKTTTRRGKSLAEKVGDRPWNEAESSIKNDKRPLLHAVIMDLTCVNQMDYSAIDYLKSVANQAERYAGKPVSWFFVVNDSIAVRRCLLFGGFGVQERKGGGPFRSDLKKRHSEEVRDNDSCSSGQQSANNNDIQPNNKKEHIVEVEDIRQHQDHPCKKESFLSYSTNSDDHQRLGNSHLDDVYPYFFFTMADAVVAACINNKVPETPSPSSSFSTHESNNNDNMDDEEKRIEKQ</sequence>
<gene>
    <name evidence="8" type="ORF">INT45_013441</name>
</gene>
<dbReference type="AlphaFoldDB" id="A0A8H7S747"/>
<feature type="transmembrane region" description="Helical" evidence="6">
    <location>
        <begin position="348"/>
        <end position="365"/>
    </location>
</feature>
<keyword evidence="9" id="KW-1185">Reference proteome</keyword>
<dbReference type="InterPro" id="IPR011547">
    <property type="entry name" value="SLC26A/SulP_dom"/>
</dbReference>
<evidence type="ECO:0000256" key="5">
    <source>
        <dbReference type="SAM" id="MobiDB-lite"/>
    </source>
</evidence>
<feature type="transmembrane region" description="Helical" evidence="6">
    <location>
        <begin position="444"/>
        <end position="472"/>
    </location>
</feature>
<evidence type="ECO:0000256" key="2">
    <source>
        <dbReference type="ARBA" id="ARBA00022692"/>
    </source>
</evidence>
<dbReference type="GO" id="GO:0016020">
    <property type="term" value="C:membrane"/>
    <property type="evidence" value="ECO:0007669"/>
    <property type="project" value="UniProtKB-SubCell"/>
</dbReference>
<dbReference type="InterPro" id="IPR002645">
    <property type="entry name" value="STAS_dom"/>
</dbReference>
<dbReference type="EMBL" id="JAEPRB010000051">
    <property type="protein sequence ID" value="KAG2223984.1"/>
    <property type="molecule type" value="Genomic_DNA"/>
</dbReference>
<comment type="caution">
    <text evidence="8">The sequence shown here is derived from an EMBL/GenBank/DDBJ whole genome shotgun (WGS) entry which is preliminary data.</text>
</comment>
<feature type="transmembrane region" description="Helical" evidence="6">
    <location>
        <begin position="254"/>
        <end position="276"/>
    </location>
</feature>
<comment type="subcellular location">
    <subcellularLocation>
        <location evidence="1">Membrane</location>
        <topology evidence="1">Multi-pass membrane protein</topology>
    </subcellularLocation>
</comment>
<dbReference type="InterPro" id="IPR001902">
    <property type="entry name" value="SLC26A/SulP_fam"/>
</dbReference>
<feature type="transmembrane region" description="Helical" evidence="6">
    <location>
        <begin position="55"/>
        <end position="75"/>
    </location>
</feature>
<organism evidence="8 9">
    <name type="scientific">Circinella minor</name>
    <dbReference type="NCBI Taxonomy" id="1195481"/>
    <lineage>
        <taxon>Eukaryota</taxon>
        <taxon>Fungi</taxon>
        <taxon>Fungi incertae sedis</taxon>
        <taxon>Mucoromycota</taxon>
        <taxon>Mucoromycotina</taxon>
        <taxon>Mucoromycetes</taxon>
        <taxon>Mucorales</taxon>
        <taxon>Lichtheimiaceae</taxon>
        <taxon>Circinella</taxon>
    </lineage>
</organism>
<keyword evidence="2 6" id="KW-0812">Transmembrane</keyword>
<dbReference type="GO" id="GO:0055085">
    <property type="term" value="P:transmembrane transport"/>
    <property type="evidence" value="ECO:0007669"/>
    <property type="project" value="InterPro"/>
</dbReference>
<dbReference type="Proteomes" id="UP000646827">
    <property type="component" value="Unassembled WGS sequence"/>
</dbReference>
<feature type="region of interest" description="Disordered" evidence="5">
    <location>
        <begin position="768"/>
        <end position="797"/>
    </location>
</feature>
<feature type="transmembrane region" description="Helical" evidence="6">
    <location>
        <begin position="216"/>
        <end position="234"/>
    </location>
</feature>
<dbReference type="Pfam" id="PF00916">
    <property type="entry name" value="Sulfate_transp"/>
    <property type="match status" value="1"/>
</dbReference>
<feature type="transmembrane region" description="Helical" evidence="6">
    <location>
        <begin position="177"/>
        <end position="196"/>
    </location>
</feature>
<name>A0A8H7S747_9FUNG</name>
<dbReference type="NCBIfam" id="TIGR00815">
    <property type="entry name" value="sulP"/>
    <property type="match status" value="1"/>
</dbReference>
<evidence type="ECO:0000313" key="8">
    <source>
        <dbReference type="EMBL" id="KAG2223984.1"/>
    </source>
</evidence>
<dbReference type="Gene3D" id="3.30.750.24">
    <property type="entry name" value="STAS domain"/>
    <property type="match status" value="1"/>
</dbReference>
<feature type="region of interest" description="Disordered" evidence="5">
    <location>
        <begin position="663"/>
        <end position="700"/>
    </location>
</feature>
<evidence type="ECO:0000256" key="3">
    <source>
        <dbReference type="ARBA" id="ARBA00022989"/>
    </source>
</evidence>
<feature type="compositionally biased region" description="Polar residues" evidence="5">
    <location>
        <begin position="683"/>
        <end position="699"/>
    </location>
</feature>
<evidence type="ECO:0000256" key="1">
    <source>
        <dbReference type="ARBA" id="ARBA00004141"/>
    </source>
</evidence>
<keyword evidence="4 6" id="KW-0472">Membrane</keyword>
<accession>A0A8H7S747</accession>
<keyword evidence="3 6" id="KW-1133">Transmembrane helix</keyword>
<dbReference type="PROSITE" id="PS50801">
    <property type="entry name" value="STAS"/>
    <property type="match status" value="1"/>
</dbReference>
<protein>
    <recommendedName>
        <fullName evidence="7">STAS domain-containing protein</fullName>
    </recommendedName>
</protein>
<evidence type="ECO:0000256" key="6">
    <source>
        <dbReference type="SAM" id="Phobius"/>
    </source>
</evidence>
<feature type="transmembrane region" description="Helical" evidence="6">
    <location>
        <begin position="142"/>
        <end position="165"/>
    </location>
</feature>
<feature type="transmembrane region" description="Helical" evidence="6">
    <location>
        <begin position="414"/>
        <end position="432"/>
    </location>
</feature>
<evidence type="ECO:0000313" key="9">
    <source>
        <dbReference type="Proteomes" id="UP000646827"/>
    </source>
</evidence>
<dbReference type="InterPro" id="IPR036513">
    <property type="entry name" value="STAS_dom_sf"/>
</dbReference>